<dbReference type="Proteomes" id="UP000184485">
    <property type="component" value="Unassembled WGS sequence"/>
</dbReference>
<dbReference type="GO" id="GO:0016301">
    <property type="term" value="F:kinase activity"/>
    <property type="evidence" value="ECO:0007669"/>
    <property type="project" value="UniProtKB-KW"/>
</dbReference>
<evidence type="ECO:0000259" key="2">
    <source>
        <dbReference type="Pfam" id="PF12802"/>
    </source>
</evidence>
<dbReference type="SUPFAM" id="SSF46785">
    <property type="entry name" value="Winged helix' DNA-binding domain"/>
    <property type="match status" value="1"/>
</dbReference>
<dbReference type="Gene3D" id="3.30.420.40">
    <property type="match status" value="2"/>
</dbReference>
<keyword evidence="4" id="KW-1185">Reference proteome</keyword>
<dbReference type="Pfam" id="PF00480">
    <property type="entry name" value="ROK"/>
    <property type="match status" value="1"/>
</dbReference>
<dbReference type="AlphaFoldDB" id="A0A1M4XAP8"/>
<gene>
    <name evidence="3" type="ORF">SAMN02745157_1195</name>
</gene>
<sequence length="407" mass="44261">MNDLAGSNSELAASHNRGVILRAIQRYQPISRTELARRSGLTKQTVTRIAERLIGERLVLEARRRHGQPGQPAIELEINPDGCHAIGAYVARDHVTVVAIDASGAVRGRIHHEIGYALPEMAVSLIEEAISTFKRRRTIDERQLAGVGLALPDWLGEIPFPGMPERYAAWTGYDLRGRFARFTDLPLYIENDAIAAAIGELNYGLGVESRSFFYIFIGAGLGGAVVLDGMCHHGVTGLSGEIGWLPTLVENQPEGSRVQPLGQLVSLYVLYEFLGRHGIAVERPSDLLGLDTRGRALVSDWLREAARYIAEAAVHIGLLIDPDAVVIGGRLPVRLIDEMLLYVNEHLGRDPRPAPAIHRAAGSEDATALGAATMPLAEVLRLESYDAAQLRRQPLTGLPPQASPFIG</sequence>
<dbReference type="RefSeq" id="WP_244540147.1">
    <property type="nucleotide sequence ID" value="NZ_FQUP01000001.1"/>
</dbReference>
<dbReference type="InterPro" id="IPR036390">
    <property type="entry name" value="WH_DNA-bd_sf"/>
</dbReference>
<dbReference type="InterPro" id="IPR000835">
    <property type="entry name" value="HTH_MarR-typ"/>
</dbReference>
<dbReference type="SUPFAM" id="SSF53067">
    <property type="entry name" value="Actin-like ATPase domain"/>
    <property type="match status" value="1"/>
</dbReference>
<feature type="domain" description="HTH marR-type" evidence="2">
    <location>
        <begin position="20"/>
        <end position="65"/>
    </location>
</feature>
<evidence type="ECO:0000313" key="4">
    <source>
        <dbReference type="Proteomes" id="UP000184485"/>
    </source>
</evidence>
<comment type="similarity">
    <text evidence="1">Belongs to the ROK (NagC/XylR) family.</text>
</comment>
<dbReference type="Pfam" id="PF12802">
    <property type="entry name" value="MarR_2"/>
    <property type="match status" value="1"/>
</dbReference>
<dbReference type="InterPro" id="IPR036388">
    <property type="entry name" value="WH-like_DNA-bd_sf"/>
</dbReference>
<reference evidence="3 4" key="1">
    <citation type="submission" date="2016-11" db="EMBL/GenBank/DDBJ databases">
        <authorList>
            <person name="Jaros S."/>
            <person name="Januszkiewicz K."/>
            <person name="Wedrychowicz H."/>
        </authorList>
    </citation>
    <scope>NUCLEOTIDE SEQUENCE [LARGE SCALE GENOMIC DNA]</scope>
    <source>
        <strain evidence="3 4">DSM 19436</strain>
    </source>
</reference>
<dbReference type="Gene3D" id="1.10.10.10">
    <property type="entry name" value="Winged helix-like DNA-binding domain superfamily/Winged helix DNA-binding domain"/>
    <property type="match status" value="1"/>
</dbReference>
<organism evidence="3 4">
    <name type="scientific">Kaistia soli DSM 19436</name>
    <dbReference type="NCBI Taxonomy" id="1122133"/>
    <lineage>
        <taxon>Bacteria</taxon>
        <taxon>Pseudomonadati</taxon>
        <taxon>Pseudomonadota</taxon>
        <taxon>Alphaproteobacteria</taxon>
        <taxon>Hyphomicrobiales</taxon>
        <taxon>Kaistiaceae</taxon>
        <taxon>Kaistia</taxon>
    </lineage>
</organism>
<proteinExistence type="inferred from homology"/>
<dbReference type="InterPro" id="IPR043129">
    <property type="entry name" value="ATPase_NBD"/>
</dbReference>
<dbReference type="GO" id="GO:0003700">
    <property type="term" value="F:DNA-binding transcription factor activity"/>
    <property type="evidence" value="ECO:0007669"/>
    <property type="project" value="InterPro"/>
</dbReference>
<protein>
    <submittedName>
        <fullName evidence="3">Sugar kinase of the NBD/HSP70 family, may contain an N-terminal HTH domain</fullName>
    </submittedName>
</protein>
<dbReference type="PANTHER" id="PTHR18964">
    <property type="entry name" value="ROK (REPRESSOR, ORF, KINASE) FAMILY"/>
    <property type="match status" value="1"/>
</dbReference>
<evidence type="ECO:0000313" key="3">
    <source>
        <dbReference type="EMBL" id="SHE90252.1"/>
    </source>
</evidence>
<dbReference type="PANTHER" id="PTHR18964:SF149">
    <property type="entry name" value="BIFUNCTIONAL UDP-N-ACETYLGLUCOSAMINE 2-EPIMERASE_N-ACETYLMANNOSAMINE KINASE"/>
    <property type="match status" value="1"/>
</dbReference>
<keyword evidence="3" id="KW-0418">Kinase</keyword>
<evidence type="ECO:0000256" key="1">
    <source>
        <dbReference type="ARBA" id="ARBA00006479"/>
    </source>
</evidence>
<accession>A0A1M4XAP8</accession>
<dbReference type="STRING" id="1122133.SAMN02745157_1195"/>
<keyword evidence="3" id="KW-0808">Transferase</keyword>
<dbReference type="InterPro" id="IPR000600">
    <property type="entry name" value="ROK"/>
</dbReference>
<dbReference type="EMBL" id="FQUP01000001">
    <property type="protein sequence ID" value="SHE90252.1"/>
    <property type="molecule type" value="Genomic_DNA"/>
</dbReference>
<name>A0A1M4XAP8_9HYPH</name>